<evidence type="ECO:0000256" key="2">
    <source>
        <dbReference type="ARBA" id="ARBA00022475"/>
    </source>
</evidence>
<dbReference type="InterPro" id="IPR008271">
    <property type="entry name" value="Ser/Thr_kinase_AS"/>
</dbReference>
<keyword evidence="5" id="KW-0808">Transferase</keyword>
<evidence type="ECO:0000256" key="5">
    <source>
        <dbReference type="ARBA" id="ARBA00022679"/>
    </source>
</evidence>
<keyword evidence="12 18" id="KW-1133">Transmembrane helix</keyword>
<keyword evidence="2" id="KW-1003">Cell membrane</keyword>
<dbReference type="FunFam" id="3.80.10.10:FF:000129">
    <property type="entry name" value="Leucine-rich repeat receptor-like kinase"/>
    <property type="match status" value="1"/>
</dbReference>
<dbReference type="Pfam" id="PF23598">
    <property type="entry name" value="LRR_14"/>
    <property type="match status" value="1"/>
</dbReference>
<evidence type="ECO:0000256" key="6">
    <source>
        <dbReference type="ARBA" id="ARBA00022692"/>
    </source>
</evidence>
<dbReference type="PANTHER" id="PTHR48006:SF51">
    <property type="entry name" value="PROTEIN KINASE DOMAIN-CONTAINING PROTEIN"/>
    <property type="match status" value="1"/>
</dbReference>
<gene>
    <name evidence="21" type="ORF">R1flu_005474</name>
</gene>
<dbReference type="PROSITE" id="PS50011">
    <property type="entry name" value="PROTEIN_KINASE_DOM"/>
    <property type="match status" value="1"/>
</dbReference>
<dbReference type="PROSITE" id="PS00107">
    <property type="entry name" value="PROTEIN_KINASE_ATP"/>
    <property type="match status" value="1"/>
</dbReference>
<evidence type="ECO:0000256" key="8">
    <source>
        <dbReference type="ARBA" id="ARBA00022737"/>
    </source>
</evidence>
<keyword evidence="3" id="KW-0723">Serine/threonine-protein kinase</keyword>
<dbReference type="Gene3D" id="1.10.510.10">
    <property type="entry name" value="Transferase(Phosphotransferase) domain 1"/>
    <property type="match status" value="1"/>
</dbReference>
<dbReference type="FunFam" id="3.30.200.20:FF:000039">
    <property type="entry name" value="receptor-like protein kinase FERONIA"/>
    <property type="match status" value="1"/>
</dbReference>
<keyword evidence="7 19" id="KW-0732">Signal</keyword>
<keyword evidence="9 16" id="KW-0547">Nucleotide-binding</keyword>
<keyword evidence="8" id="KW-0677">Repeat</keyword>
<evidence type="ECO:0000256" key="11">
    <source>
        <dbReference type="ARBA" id="ARBA00022840"/>
    </source>
</evidence>
<evidence type="ECO:0000256" key="9">
    <source>
        <dbReference type="ARBA" id="ARBA00022741"/>
    </source>
</evidence>
<dbReference type="InterPro" id="IPR032675">
    <property type="entry name" value="LRR_dom_sf"/>
</dbReference>
<dbReference type="AlphaFoldDB" id="A0ABD1YT93"/>
<evidence type="ECO:0000256" key="3">
    <source>
        <dbReference type="ARBA" id="ARBA00022527"/>
    </source>
</evidence>
<evidence type="ECO:0000256" key="15">
    <source>
        <dbReference type="ARBA" id="ARBA00023180"/>
    </source>
</evidence>
<dbReference type="InterPro" id="IPR011009">
    <property type="entry name" value="Kinase-like_dom_sf"/>
</dbReference>
<keyword evidence="13 18" id="KW-0472">Membrane</keyword>
<dbReference type="InterPro" id="IPR051824">
    <property type="entry name" value="LRR_Rcpt-Like_S/T_Kinase"/>
</dbReference>
<evidence type="ECO:0000256" key="4">
    <source>
        <dbReference type="ARBA" id="ARBA00022614"/>
    </source>
</evidence>
<evidence type="ECO:0000256" key="13">
    <source>
        <dbReference type="ARBA" id="ARBA00023136"/>
    </source>
</evidence>
<evidence type="ECO:0000256" key="14">
    <source>
        <dbReference type="ARBA" id="ARBA00023157"/>
    </source>
</evidence>
<dbReference type="Gene3D" id="3.30.200.20">
    <property type="entry name" value="Phosphorylase Kinase, domain 1"/>
    <property type="match status" value="1"/>
</dbReference>
<dbReference type="GO" id="GO:0005886">
    <property type="term" value="C:plasma membrane"/>
    <property type="evidence" value="ECO:0007669"/>
    <property type="project" value="UniProtKB-SubCell"/>
</dbReference>
<dbReference type="Pfam" id="PF00069">
    <property type="entry name" value="Pkinase"/>
    <property type="match status" value="1"/>
</dbReference>
<dbReference type="InterPro" id="IPR000719">
    <property type="entry name" value="Prot_kinase_dom"/>
</dbReference>
<comment type="subcellular location">
    <subcellularLocation>
        <location evidence="1">Cell membrane</location>
        <topology evidence="1">Single-pass membrane protein</topology>
    </subcellularLocation>
</comment>
<evidence type="ECO:0000256" key="1">
    <source>
        <dbReference type="ARBA" id="ARBA00004162"/>
    </source>
</evidence>
<feature type="compositionally biased region" description="Polar residues" evidence="17">
    <location>
        <begin position="823"/>
        <end position="845"/>
    </location>
</feature>
<name>A0ABD1YT93_9MARC</name>
<dbReference type="GO" id="GO:0004674">
    <property type="term" value="F:protein serine/threonine kinase activity"/>
    <property type="evidence" value="ECO:0007669"/>
    <property type="project" value="UniProtKB-KW"/>
</dbReference>
<evidence type="ECO:0000256" key="16">
    <source>
        <dbReference type="PROSITE-ProRule" id="PRU10141"/>
    </source>
</evidence>
<sequence>MARGSRCTAGLCLLLLAVSFWSIRATPGEGVALLNMMNGWKVTFQTWTPGTDPCTGWEFVICTNGLVTSLNLTMSGLSGPLPKEIGQLSALDTLDVGNNQLEGEFPDELASCQQLRYLDITDNPWDIEFPLVITKLPKLEYLYASNAVLKGTLPKKFYDMRSLQYLFLGNNTNLTGNLEDFSRLTTLVNLTVWAMKWEKYELPDKISTLTNLKYFNCHDCNLVGSLPESWGNLKNLVDLDLRKNRLTGNIPESWKNLTRMYKFRIDTNFILAPFPNWVFTLWPNLTYLYLSRNLFYGVPYNISYLETTFNITSKFLVLRWDCNYISGSQPCSDRGNNVCSATSVNYTVNAQFPENARFSFDPNCYSDVNSTDYLQKVSYCIGHDLIGVCSDFETKYLNAKTCPVCPKEQQPVIGTSFDDGCRCQLSVDSSSGFSAGTIVGIVVGVAAFFLVVVGFLLYYKRKEFSFLDIFTKKHDAFDENWEAPPGVRRFTIDELAKMTSNFDESHIIGIGGFGKVYSGVLEDGRMVAIKRAALDGFQGRSEFRNEVTLLSRLHHRHLVKLEGFCAEKDFQVLIYEFMKRGNLAHHLHGDRENEGNTKLKEGWFTPLPWYKRLEIAHAVAQGLEYLHSFAEPVVIHRDVKPSNILLDDHMVAKLADFGISKAFEDAAENTHLSTRPAGTAGYLDPEYFLRRQLTTASDVYAYGVVLLELITGQVAIDHTREDEYNLIEWAKKRFKTAGIISIIDPKIADDYSRDAFTKMTDLALRCASFSKGERPTMKEVIAELDPLMVKAEKPTSRSRNDFSLTESDWLLARREIYGKDTFTDTQSGGNDGSQTLDISQTFGPR</sequence>
<evidence type="ECO:0000256" key="10">
    <source>
        <dbReference type="ARBA" id="ARBA00022777"/>
    </source>
</evidence>
<dbReference type="PROSITE" id="PS00108">
    <property type="entry name" value="PROTEIN_KINASE_ST"/>
    <property type="match status" value="1"/>
</dbReference>
<dbReference type="GO" id="GO:0005524">
    <property type="term" value="F:ATP binding"/>
    <property type="evidence" value="ECO:0007669"/>
    <property type="project" value="UniProtKB-UniRule"/>
</dbReference>
<feature type="chain" id="PRO_5044819046" description="Protein kinase domain-containing protein" evidence="19">
    <location>
        <begin position="26"/>
        <end position="845"/>
    </location>
</feature>
<keyword evidence="4" id="KW-0433">Leucine-rich repeat</keyword>
<feature type="region of interest" description="Disordered" evidence="17">
    <location>
        <begin position="821"/>
        <end position="845"/>
    </location>
</feature>
<dbReference type="FunFam" id="1.10.510.10:FF:000468">
    <property type="entry name" value="PTI1-like tyrosine-protein kinase 3"/>
    <property type="match status" value="1"/>
</dbReference>
<dbReference type="Gene3D" id="3.80.10.10">
    <property type="entry name" value="Ribonuclease Inhibitor"/>
    <property type="match status" value="2"/>
</dbReference>
<feature type="binding site" evidence="16">
    <location>
        <position position="530"/>
    </location>
    <ligand>
        <name>ATP</name>
        <dbReference type="ChEBI" id="CHEBI:30616"/>
    </ligand>
</feature>
<dbReference type="PANTHER" id="PTHR48006">
    <property type="entry name" value="LEUCINE-RICH REPEAT-CONTAINING PROTEIN DDB_G0281931-RELATED"/>
    <property type="match status" value="1"/>
</dbReference>
<dbReference type="InterPro" id="IPR017441">
    <property type="entry name" value="Protein_kinase_ATP_BS"/>
</dbReference>
<organism evidence="21 22">
    <name type="scientific">Riccia fluitans</name>
    <dbReference type="NCBI Taxonomy" id="41844"/>
    <lineage>
        <taxon>Eukaryota</taxon>
        <taxon>Viridiplantae</taxon>
        <taxon>Streptophyta</taxon>
        <taxon>Embryophyta</taxon>
        <taxon>Marchantiophyta</taxon>
        <taxon>Marchantiopsida</taxon>
        <taxon>Marchantiidae</taxon>
        <taxon>Marchantiales</taxon>
        <taxon>Ricciaceae</taxon>
        <taxon>Riccia</taxon>
    </lineage>
</organism>
<dbReference type="SMART" id="SM00220">
    <property type="entry name" value="S_TKc"/>
    <property type="match status" value="1"/>
</dbReference>
<feature type="transmembrane region" description="Helical" evidence="18">
    <location>
        <begin position="433"/>
        <end position="459"/>
    </location>
</feature>
<keyword evidence="6 18" id="KW-0812">Transmembrane</keyword>
<dbReference type="EMBL" id="JBHFFA010000003">
    <property type="protein sequence ID" value="KAL2633995.1"/>
    <property type="molecule type" value="Genomic_DNA"/>
</dbReference>
<reference evidence="21 22" key="1">
    <citation type="submission" date="2024-09" db="EMBL/GenBank/DDBJ databases">
        <title>Chromosome-scale assembly of Riccia fluitans.</title>
        <authorList>
            <person name="Paukszto L."/>
            <person name="Sawicki J."/>
            <person name="Karawczyk K."/>
            <person name="Piernik-Szablinska J."/>
            <person name="Szczecinska M."/>
            <person name="Mazdziarz M."/>
        </authorList>
    </citation>
    <scope>NUCLEOTIDE SEQUENCE [LARGE SCALE GENOMIC DNA]</scope>
    <source>
        <strain evidence="21">Rf_01</strain>
        <tissue evidence="21">Aerial parts of the thallus</tissue>
    </source>
</reference>
<accession>A0ABD1YT93</accession>
<keyword evidence="10" id="KW-0418">Kinase</keyword>
<evidence type="ECO:0000256" key="17">
    <source>
        <dbReference type="SAM" id="MobiDB-lite"/>
    </source>
</evidence>
<proteinExistence type="predicted"/>
<evidence type="ECO:0000256" key="18">
    <source>
        <dbReference type="SAM" id="Phobius"/>
    </source>
</evidence>
<dbReference type="SUPFAM" id="SSF56112">
    <property type="entry name" value="Protein kinase-like (PK-like)"/>
    <property type="match status" value="1"/>
</dbReference>
<evidence type="ECO:0000313" key="22">
    <source>
        <dbReference type="Proteomes" id="UP001605036"/>
    </source>
</evidence>
<evidence type="ECO:0000256" key="12">
    <source>
        <dbReference type="ARBA" id="ARBA00022989"/>
    </source>
</evidence>
<dbReference type="InterPro" id="IPR055414">
    <property type="entry name" value="LRR_R13L4/SHOC2-like"/>
</dbReference>
<feature type="signal peptide" evidence="19">
    <location>
        <begin position="1"/>
        <end position="25"/>
    </location>
</feature>
<evidence type="ECO:0000256" key="19">
    <source>
        <dbReference type="SAM" id="SignalP"/>
    </source>
</evidence>
<evidence type="ECO:0000313" key="21">
    <source>
        <dbReference type="EMBL" id="KAL2633995.1"/>
    </source>
</evidence>
<protein>
    <recommendedName>
        <fullName evidence="20">Protein kinase domain-containing protein</fullName>
    </recommendedName>
</protein>
<dbReference type="Proteomes" id="UP001605036">
    <property type="component" value="Unassembled WGS sequence"/>
</dbReference>
<keyword evidence="15" id="KW-0325">Glycoprotein</keyword>
<keyword evidence="22" id="KW-1185">Reference proteome</keyword>
<keyword evidence="11 16" id="KW-0067">ATP-binding</keyword>
<dbReference type="FunFam" id="3.80.10.10:FF:000041">
    <property type="entry name" value="LRR receptor-like serine/threonine-protein kinase ERECTA"/>
    <property type="match status" value="1"/>
</dbReference>
<evidence type="ECO:0000259" key="20">
    <source>
        <dbReference type="PROSITE" id="PS50011"/>
    </source>
</evidence>
<comment type="caution">
    <text evidence="21">The sequence shown here is derived from an EMBL/GenBank/DDBJ whole genome shotgun (WGS) entry which is preliminary data.</text>
</comment>
<feature type="domain" description="Protein kinase" evidence="20">
    <location>
        <begin position="502"/>
        <end position="788"/>
    </location>
</feature>
<keyword evidence="14" id="KW-1015">Disulfide bond</keyword>
<dbReference type="SUPFAM" id="SSF52058">
    <property type="entry name" value="L domain-like"/>
    <property type="match status" value="1"/>
</dbReference>
<dbReference type="CDD" id="cd14066">
    <property type="entry name" value="STKc_IRAK"/>
    <property type="match status" value="1"/>
</dbReference>
<evidence type="ECO:0000256" key="7">
    <source>
        <dbReference type="ARBA" id="ARBA00022729"/>
    </source>
</evidence>